<accession>K3YP27</accession>
<keyword evidence="2" id="KW-1185">Reference proteome</keyword>
<dbReference type="EnsemblPlants" id="KQL02599">
    <property type="protein sequence ID" value="KQL02599"/>
    <property type="gene ID" value="SETIT_0160192mg"/>
</dbReference>
<sequence>MVFKAINLYPATQVQTILDKEMVIYAKGIVMRIVILVSEVK</sequence>
<dbReference type="Gramene" id="KQL02599">
    <property type="protein sequence ID" value="KQL02599"/>
    <property type="gene ID" value="SETIT_0160192mg"/>
</dbReference>
<protein>
    <submittedName>
        <fullName evidence="1">Uncharacterized protein</fullName>
    </submittedName>
</protein>
<reference evidence="1" key="2">
    <citation type="submission" date="2018-08" db="UniProtKB">
        <authorList>
            <consortium name="EnsemblPlants"/>
        </authorList>
    </citation>
    <scope>IDENTIFICATION</scope>
    <source>
        <strain evidence="1">Yugu1</strain>
    </source>
</reference>
<dbReference type="HOGENOM" id="CLU_3280491_0_0_1"/>
<evidence type="ECO:0000313" key="2">
    <source>
        <dbReference type="Proteomes" id="UP000004995"/>
    </source>
</evidence>
<name>K3YP27_SETIT</name>
<dbReference type="Proteomes" id="UP000004995">
    <property type="component" value="Unassembled WGS sequence"/>
</dbReference>
<evidence type="ECO:0000313" key="1">
    <source>
        <dbReference type="EnsemblPlants" id="KQL02599"/>
    </source>
</evidence>
<organism evidence="1 2">
    <name type="scientific">Setaria italica</name>
    <name type="common">Foxtail millet</name>
    <name type="synonym">Panicum italicum</name>
    <dbReference type="NCBI Taxonomy" id="4555"/>
    <lineage>
        <taxon>Eukaryota</taxon>
        <taxon>Viridiplantae</taxon>
        <taxon>Streptophyta</taxon>
        <taxon>Embryophyta</taxon>
        <taxon>Tracheophyta</taxon>
        <taxon>Spermatophyta</taxon>
        <taxon>Magnoliopsida</taxon>
        <taxon>Liliopsida</taxon>
        <taxon>Poales</taxon>
        <taxon>Poaceae</taxon>
        <taxon>PACMAD clade</taxon>
        <taxon>Panicoideae</taxon>
        <taxon>Panicodae</taxon>
        <taxon>Paniceae</taxon>
        <taxon>Cenchrinae</taxon>
        <taxon>Setaria</taxon>
    </lineage>
</organism>
<reference evidence="2" key="1">
    <citation type="journal article" date="2012" name="Nat. Biotechnol.">
        <title>Reference genome sequence of the model plant Setaria.</title>
        <authorList>
            <person name="Bennetzen J.L."/>
            <person name="Schmutz J."/>
            <person name="Wang H."/>
            <person name="Percifield R."/>
            <person name="Hawkins J."/>
            <person name="Pontaroli A.C."/>
            <person name="Estep M."/>
            <person name="Feng L."/>
            <person name="Vaughn J.N."/>
            <person name="Grimwood J."/>
            <person name="Jenkins J."/>
            <person name="Barry K."/>
            <person name="Lindquist E."/>
            <person name="Hellsten U."/>
            <person name="Deshpande S."/>
            <person name="Wang X."/>
            <person name="Wu X."/>
            <person name="Mitros T."/>
            <person name="Triplett J."/>
            <person name="Yang X."/>
            <person name="Ye C.Y."/>
            <person name="Mauro-Herrera M."/>
            <person name="Wang L."/>
            <person name="Li P."/>
            <person name="Sharma M."/>
            <person name="Sharma R."/>
            <person name="Ronald P.C."/>
            <person name="Panaud O."/>
            <person name="Kellogg E.A."/>
            <person name="Brutnell T.P."/>
            <person name="Doust A.N."/>
            <person name="Tuskan G.A."/>
            <person name="Rokhsar D."/>
            <person name="Devos K.M."/>
        </authorList>
    </citation>
    <scope>NUCLEOTIDE SEQUENCE [LARGE SCALE GENOMIC DNA]</scope>
    <source>
        <strain evidence="2">cv. Yugu1</strain>
    </source>
</reference>
<dbReference type="AlphaFoldDB" id="K3YP27"/>
<dbReference type="InParanoid" id="K3YP27"/>
<proteinExistence type="predicted"/>
<dbReference type="EMBL" id="AGNK02003991">
    <property type="status" value="NOT_ANNOTATED_CDS"/>
    <property type="molecule type" value="Genomic_DNA"/>
</dbReference>